<dbReference type="Proteomes" id="UP001190700">
    <property type="component" value="Unassembled WGS sequence"/>
</dbReference>
<keyword evidence="1" id="KW-1133">Transmembrane helix</keyword>
<keyword evidence="3" id="KW-1185">Reference proteome</keyword>
<dbReference type="Pfam" id="PF06912">
    <property type="entry name" value="DUF1275"/>
    <property type="match status" value="1"/>
</dbReference>
<feature type="transmembrane region" description="Helical" evidence="1">
    <location>
        <begin position="96"/>
        <end position="115"/>
    </location>
</feature>
<keyword evidence="1" id="KW-0812">Transmembrane</keyword>
<feature type="transmembrane region" description="Helical" evidence="1">
    <location>
        <begin position="49"/>
        <end position="76"/>
    </location>
</feature>
<dbReference type="InterPro" id="IPR010699">
    <property type="entry name" value="DUF1275"/>
</dbReference>
<feature type="transmembrane region" description="Helical" evidence="1">
    <location>
        <begin position="169"/>
        <end position="186"/>
    </location>
</feature>
<organism evidence="2 3">
    <name type="scientific">Cymbomonas tetramitiformis</name>
    <dbReference type="NCBI Taxonomy" id="36881"/>
    <lineage>
        <taxon>Eukaryota</taxon>
        <taxon>Viridiplantae</taxon>
        <taxon>Chlorophyta</taxon>
        <taxon>Pyramimonadophyceae</taxon>
        <taxon>Pyramimonadales</taxon>
        <taxon>Pyramimonadaceae</taxon>
        <taxon>Cymbomonas</taxon>
    </lineage>
</organism>
<gene>
    <name evidence="2" type="ORF">CYMTET_46400</name>
</gene>
<dbReference type="AlphaFoldDB" id="A0AAE0BXJ8"/>
<name>A0AAE0BXJ8_9CHLO</name>
<feature type="transmembrane region" description="Helical" evidence="1">
    <location>
        <begin position="262"/>
        <end position="280"/>
    </location>
</feature>
<evidence type="ECO:0000313" key="2">
    <source>
        <dbReference type="EMBL" id="KAK3243974.1"/>
    </source>
</evidence>
<comment type="caution">
    <text evidence="2">The sequence shown here is derived from an EMBL/GenBank/DDBJ whole genome shotgun (WGS) entry which is preliminary data.</text>
</comment>
<accession>A0AAE0BXJ8</accession>
<keyword evidence="1" id="KW-0472">Membrane</keyword>
<sequence>MAALRYPNDHILEPLIHSDARATANTTSRNDEHSWEQVFGKMVAEKRTILLFALAFCIGWADVLCAIRFFAFATMMTGNSIYLAQSVAGHCWYDSTVYITVIFLFFSGMGTYRAIEALMHKYLPHSRLGPATALGPLVVFCFIAADVTYYTIDKQLDIDLHCGKQVKKGFLGVFFVAHAAGAINGLSARVHKVTTNAVTGHILTLASVTFDLVQARITGLPFATEDKKTLITSLGVSLSLLSGIAIGTASDEELEMSSWNGVFQPAWTILGIAFAVVLWLHDYLQLGGWTPKLSNINVQDRGTNSDYSRGTMDGD</sequence>
<proteinExistence type="predicted"/>
<evidence type="ECO:0000313" key="3">
    <source>
        <dbReference type="Proteomes" id="UP001190700"/>
    </source>
</evidence>
<feature type="transmembrane region" description="Helical" evidence="1">
    <location>
        <begin position="230"/>
        <end position="250"/>
    </location>
</feature>
<evidence type="ECO:0000256" key="1">
    <source>
        <dbReference type="SAM" id="Phobius"/>
    </source>
</evidence>
<protein>
    <submittedName>
        <fullName evidence="2">Uncharacterized protein</fullName>
    </submittedName>
</protein>
<feature type="transmembrane region" description="Helical" evidence="1">
    <location>
        <begin position="127"/>
        <end position="149"/>
    </location>
</feature>
<reference evidence="2 3" key="1">
    <citation type="journal article" date="2015" name="Genome Biol. Evol.">
        <title>Comparative Genomics of a Bacterivorous Green Alga Reveals Evolutionary Causalities and Consequences of Phago-Mixotrophic Mode of Nutrition.</title>
        <authorList>
            <person name="Burns J.A."/>
            <person name="Paasch A."/>
            <person name="Narechania A."/>
            <person name="Kim E."/>
        </authorList>
    </citation>
    <scope>NUCLEOTIDE SEQUENCE [LARGE SCALE GENOMIC DNA]</scope>
    <source>
        <strain evidence="2 3">PLY_AMNH</strain>
    </source>
</reference>
<dbReference type="EMBL" id="LGRX02032470">
    <property type="protein sequence ID" value="KAK3243974.1"/>
    <property type="molecule type" value="Genomic_DNA"/>
</dbReference>